<comment type="function">
    <text evidence="2">Membrane-anchoring subunit of succinate dehydrogenase (SDH).</text>
</comment>
<dbReference type="NCBIfam" id="TIGR02970">
    <property type="entry name" value="succ_dehyd_cytB"/>
    <property type="match status" value="1"/>
</dbReference>
<comment type="cofactor">
    <cofactor evidence="1">
        <name>heme</name>
        <dbReference type="ChEBI" id="CHEBI:30413"/>
    </cofactor>
</comment>
<keyword evidence="10" id="KW-0408">Iron</keyword>
<organism evidence="14 15">
    <name type="scientific">Gynuella sunshinyii YC6258</name>
    <dbReference type="NCBI Taxonomy" id="1445510"/>
    <lineage>
        <taxon>Bacteria</taxon>
        <taxon>Pseudomonadati</taxon>
        <taxon>Pseudomonadota</taxon>
        <taxon>Gammaproteobacteria</taxon>
        <taxon>Oceanospirillales</taxon>
        <taxon>Saccharospirillaceae</taxon>
        <taxon>Gynuella</taxon>
    </lineage>
</organism>
<evidence type="ECO:0000256" key="3">
    <source>
        <dbReference type="ARBA" id="ARBA00004370"/>
    </source>
</evidence>
<accession>A0A0C5VM30</accession>
<evidence type="ECO:0000256" key="13">
    <source>
        <dbReference type="SAM" id="Phobius"/>
    </source>
</evidence>
<dbReference type="AlphaFoldDB" id="A0A0C5VM30"/>
<evidence type="ECO:0000313" key="15">
    <source>
        <dbReference type="Proteomes" id="UP000032266"/>
    </source>
</evidence>
<dbReference type="SUPFAM" id="SSF81343">
    <property type="entry name" value="Fumarate reductase respiratory complex transmembrane subunits"/>
    <property type="match status" value="1"/>
</dbReference>
<evidence type="ECO:0000256" key="1">
    <source>
        <dbReference type="ARBA" id="ARBA00001971"/>
    </source>
</evidence>
<keyword evidence="9 13" id="KW-1133">Transmembrane helix</keyword>
<dbReference type="KEGG" id="gsn:YC6258_03330"/>
<proteinExistence type="inferred from homology"/>
<evidence type="ECO:0000256" key="11">
    <source>
        <dbReference type="ARBA" id="ARBA00023136"/>
    </source>
</evidence>
<sequence length="66" mass="6998">MLSSGIAKLILWVTVSAVLYHFVAGIKHLFMDMGIGESKESGPKMAIGVVAISAVLIVLAGVWIWA</sequence>
<keyword evidence="15" id="KW-1185">Reference proteome</keyword>
<evidence type="ECO:0000256" key="4">
    <source>
        <dbReference type="ARBA" id="ARBA00007244"/>
    </source>
</evidence>
<keyword evidence="7 13" id="KW-0812">Transmembrane</keyword>
<protein>
    <recommendedName>
        <fullName evidence="5">Succinate dehydrogenase cytochrome b556 subunit</fullName>
    </recommendedName>
</protein>
<comment type="subunit">
    <text evidence="12">Part of an enzyme complex containing four subunits: a flavoprotein, an iron-sulfur protein, plus two membrane-anchoring proteins, SdhC and SdhD. The complex can form homotrimers.</text>
</comment>
<dbReference type="GO" id="GO:0009055">
    <property type="term" value="F:electron transfer activity"/>
    <property type="evidence" value="ECO:0007669"/>
    <property type="project" value="InterPro"/>
</dbReference>
<evidence type="ECO:0000256" key="5">
    <source>
        <dbReference type="ARBA" id="ARBA00020076"/>
    </source>
</evidence>
<evidence type="ECO:0000256" key="6">
    <source>
        <dbReference type="ARBA" id="ARBA00022617"/>
    </source>
</evidence>
<dbReference type="InterPro" id="IPR034804">
    <property type="entry name" value="SQR/QFR_C/D"/>
</dbReference>
<comment type="subcellular location">
    <subcellularLocation>
        <location evidence="3">Membrane</location>
    </subcellularLocation>
</comment>
<name>A0A0C5VM30_9GAMM</name>
<dbReference type="Proteomes" id="UP000032266">
    <property type="component" value="Chromosome"/>
</dbReference>
<keyword evidence="8" id="KW-0479">Metal-binding</keyword>
<dbReference type="HOGENOM" id="CLU_094691_2_2_6"/>
<dbReference type="Pfam" id="PF01127">
    <property type="entry name" value="Sdh_cyt"/>
    <property type="match status" value="1"/>
</dbReference>
<dbReference type="GO" id="GO:0006099">
    <property type="term" value="P:tricarboxylic acid cycle"/>
    <property type="evidence" value="ECO:0007669"/>
    <property type="project" value="InterPro"/>
</dbReference>
<feature type="transmembrane region" description="Helical" evidence="13">
    <location>
        <begin position="45"/>
        <end position="65"/>
    </location>
</feature>
<dbReference type="Gene3D" id="1.20.1300.10">
    <property type="entry name" value="Fumarate reductase/succinate dehydrogenase, transmembrane subunit"/>
    <property type="match status" value="1"/>
</dbReference>
<evidence type="ECO:0000256" key="10">
    <source>
        <dbReference type="ARBA" id="ARBA00023004"/>
    </source>
</evidence>
<dbReference type="STRING" id="1445510.YC6258_03330"/>
<evidence type="ECO:0000256" key="7">
    <source>
        <dbReference type="ARBA" id="ARBA00022692"/>
    </source>
</evidence>
<dbReference type="EMBL" id="CP007142">
    <property type="protein sequence ID" value="AJQ95366.1"/>
    <property type="molecule type" value="Genomic_DNA"/>
</dbReference>
<evidence type="ECO:0000256" key="2">
    <source>
        <dbReference type="ARBA" id="ARBA00004050"/>
    </source>
</evidence>
<evidence type="ECO:0000256" key="12">
    <source>
        <dbReference type="ARBA" id="ARBA00025912"/>
    </source>
</evidence>
<feature type="transmembrane region" description="Helical" evidence="13">
    <location>
        <begin position="6"/>
        <end position="24"/>
    </location>
</feature>
<keyword evidence="6" id="KW-0349">Heme</keyword>
<evidence type="ECO:0000256" key="9">
    <source>
        <dbReference type="ARBA" id="ARBA00022989"/>
    </source>
</evidence>
<dbReference type="GO" id="GO:0016020">
    <property type="term" value="C:membrane"/>
    <property type="evidence" value="ECO:0007669"/>
    <property type="project" value="UniProtKB-SubCell"/>
</dbReference>
<dbReference type="GO" id="GO:0046872">
    <property type="term" value="F:metal ion binding"/>
    <property type="evidence" value="ECO:0007669"/>
    <property type="project" value="UniProtKB-KW"/>
</dbReference>
<reference evidence="14 15" key="1">
    <citation type="submission" date="2014-01" db="EMBL/GenBank/DDBJ databases">
        <title>Full genme sequencing of cellulolytic bacterium Gynuella sunshinyii YC6258T gen. nov., sp. nov.</title>
        <authorList>
            <person name="Khan H."/>
            <person name="Chung E.J."/>
            <person name="Chung Y.R."/>
        </authorList>
    </citation>
    <scope>NUCLEOTIDE SEQUENCE [LARGE SCALE GENOMIC DNA]</scope>
    <source>
        <strain evidence="14 15">YC6258</strain>
    </source>
</reference>
<dbReference type="PATRIC" id="fig|1445510.3.peg.3292"/>
<keyword evidence="11 13" id="KW-0472">Membrane</keyword>
<evidence type="ECO:0000256" key="8">
    <source>
        <dbReference type="ARBA" id="ARBA00022723"/>
    </source>
</evidence>
<comment type="similarity">
    <text evidence="4">Belongs to the cytochrome b560 family.</text>
</comment>
<dbReference type="InterPro" id="IPR000701">
    <property type="entry name" value="SuccDH_FuR_B_TM-su"/>
</dbReference>
<dbReference type="InterPro" id="IPR014314">
    <property type="entry name" value="Succ_DH_cytb556"/>
</dbReference>
<evidence type="ECO:0000313" key="14">
    <source>
        <dbReference type="EMBL" id="AJQ95366.1"/>
    </source>
</evidence>
<gene>
    <name evidence="14" type="ORF">YC6258_03330</name>
</gene>